<dbReference type="SMART" id="SM00665">
    <property type="entry name" value="B561"/>
    <property type="match status" value="1"/>
</dbReference>
<evidence type="ECO:0000313" key="15">
    <source>
        <dbReference type="Proteomes" id="UP001140949"/>
    </source>
</evidence>
<comment type="subcellular location">
    <subcellularLocation>
        <location evidence="1">Membrane</location>
    </subcellularLocation>
</comment>
<feature type="transmembrane region" description="Helical" evidence="10">
    <location>
        <begin position="245"/>
        <end position="269"/>
    </location>
</feature>
<dbReference type="Pfam" id="PF03351">
    <property type="entry name" value="DOMON"/>
    <property type="match status" value="1"/>
</dbReference>
<feature type="binding site" description="axial binding residue" evidence="9">
    <location>
        <position position="248"/>
    </location>
    <ligand>
        <name>heme b</name>
        <dbReference type="ChEBI" id="CHEBI:60344"/>
        <label>1</label>
    </ligand>
    <ligandPart>
        <name>Fe</name>
        <dbReference type="ChEBI" id="CHEBI:18248"/>
    </ligandPart>
</feature>
<evidence type="ECO:0000256" key="8">
    <source>
        <dbReference type="PIRNR" id="PIRNR037471"/>
    </source>
</evidence>
<evidence type="ECO:0000256" key="6">
    <source>
        <dbReference type="ARBA" id="ARBA00022989"/>
    </source>
</evidence>
<dbReference type="Gene3D" id="1.20.120.1770">
    <property type="match status" value="1"/>
</dbReference>
<feature type="transmembrane region" description="Helical" evidence="10">
    <location>
        <begin position="322"/>
        <end position="340"/>
    </location>
</feature>
<feature type="binding site" description="axial binding residue" evidence="9">
    <location>
        <position position="214"/>
    </location>
    <ligand>
        <name>heme b</name>
        <dbReference type="ChEBI" id="CHEBI:60344"/>
        <label>1</label>
    </ligand>
    <ligandPart>
        <name>Fe</name>
        <dbReference type="ChEBI" id="CHEBI:18248"/>
    </ligandPart>
</feature>
<evidence type="ECO:0000256" key="1">
    <source>
        <dbReference type="ARBA" id="ARBA00004370"/>
    </source>
</evidence>
<feature type="domain" description="DOMON" evidence="12">
    <location>
        <begin position="52"/>
        <end position="167"/>
    </location>
</feature>
<feature type="signal peptide" evidence="11">
    <location>
        <begin position="1"/>
        <end position="20"/>
    </location>
</feature>
<keyword evidence="4 11" id="KW-0732">Signal</keyword>
<accession>A0AAX6F5D7</accession>
<reference evidence="14" key="1">
    <citation type="journal article" date="2023" name="GigaByte">
        <title>Genome assembly of the bearded iris, Iris pallida Lam.</title>
        <authorList>
            <person name="Bruccoleri R.E."/>
            <person name="Oakeley E.J."/>
            <person name="Faust A.M.E."/>
            <person name="Altorfer M."/>
            <person name="Dessus-Babus S."/>
            <person name="Burckhardt D."/>
            <person name="Oertli M."/>
            <person name="Naumann U."/>
            <person name="Petersen F."/>
            <person name="Wong J."/>
        </authorList>
    </citation>
    <scope>NUCLEOTIDE SEQUENCE</scope>
    <source>
        <strain evidence="14">GSM-AAB239-AS_SAM_17_03QT</strain>
    </source>
</reference>
<dbReference type="Proteomes" id="UP001140949">
    <property type="component" value="Unassembled WGS sequence"/>
</dbReference>
<keyword evidence="9" id="KW-0479">Metal-binding</keyword>
<keyword evidence="2 8" id="KW-0813">Transport</keyword>
<dbReference type="PIRSF" id="PIRSF037471">
    <property type="entry name" value="UCP037471"/>
    <property type="match status" value="1"/>
</dbReference>
<dbReference type="PANTHER" id="PTHR23130">
    <property type="entry name" value="CYTOCHROME B561 AND DOMON DOMAIN-CONTAINING PROTEIN"/>
    <property type="match status" value="1"/>
</dbReference>
<proteinExistence type="predicted"/>
<feature type="binding site" description="axial binding residue" evidence="9">
    <location>
        <position position="316"/>
    </location>
    <ligand>
        <name>heme b</name>
        <dbReference type="ChEBI" id="CHEBI:60344"/>
        <label>1</label>
    </ligand>
    <ligandPart>
        <name>Fe</name>
        <dbReference type="ChEBI" id="CHEBI:18248"/>
    </ligandPart>
</feature>
<evidence type="ECO:0000256" key="3">
    <source>
        <dbReference type="ARBA" id="ARBA00022692"/>
    </source>
</evidence>
<dbReference type="InterPro" id="IPR045266">
    <property type="entry name" value="DOH_DOMON"/>
</dbReference>
<keyword evidence="5 8" id="KW-0249">Electron transport</keyword>
<name>A0AAX6F5D7_IRIPA</name>
<feature type="chain" id="PRO_5043915295" description="Cytochrome b561 and DOMON domain-containing protein" evidence="11">
    <location>
        <begin position="21"/>
        <end position="380"/>
    </location>
</feature>
<dbReference type="EMBL" id="JANAVB010031818">
    <property type="protein sequence ID" value="KAJ6811261.1"/>
    <property type="molecule type" value="Genomic_DNA"/>
</dbReference>
<evidence type="ECO:0000259" key="12">
    <source>
        <dbReference type="PROSITE" id="PS50836"/>
    </source>
</evidence>
<keyword evidence="6 10" id="KW-1133">Transmembrane helix</keyword>
<gene>
    <name evidence="14" type="ORF">M6B38_154585</name>
</gene>
<feature type="transmembrane region" description="Helical" evidence="10">
    <location>
        <begin position="215"/>
        <end position="233"/>
    </location>
</feature>
<dbReference type="CDD" id="cd09631">
    <property type="entry name" value="DOMON_DOH"/>
    <property type="match status" value="1"/>
</dbReference>
<dbReference type="GO" id="GO:0016020">
    <property type="term" value="C:membrane"/>
    <property type="evidence" value="ECO:0007669"/>
    <property type="project" value="UniProtKB-SubCell"/>
</dbReference>
<dbReference type="CDD" id="cd08760">
    <property type="entry name" value="Cyt_b561_FRRS1_like"/>
    <property type="match status" value="1"/>
</dbReference>
<dbReference type="PROSITE" id="PS50939">
    <property type="entry name" value="CYTOCHROME_B561"/>
    <property type="match status" value="1"/>
</dbReference>
<evidence type="ECO:0000256" key="4">
    <source>
        <dbReference type="ARBA" id="ARBA00022729"/>
    </source>
</evidence>
<dbReference type="SMART" id="SM00664">
    <property type="entry name" value="DoH"/>
    <property type="match status" value="1"/>
</dbReference>
<dbReference type="InterPro" id="IPR005018">
    <property type="entry name" value="DOMON_domain"/>
</dbReference>
<dbReference type="PANTHER" id="PTHR23130:SF162">
    <property type="entry name" value="OS05G0237200 PROTEIN"/>
    <property type="match status" value="1"/>
</dbReference>
<sequence>MATATATLLVLLTVSASVSAARGQTDGCGFDLSTFLPSPFNSTGLSCRPIWNNFILRYALDQDNILSIVLSAVYTSGWVGMGFSEDGMMIGSSAMVGWIGSDGRAHIKQFYLQGQSTSQVLANKGQLQLASNKAAPAVVLYGANMYLAFQLQLPSAATRQNLLFAFATATPANYRLSEHDDRISVSFDFSGAPSAGSPSSVTPSSYPYDLKRNHGALNILGWGVLLPLGAIIARYSKQWYPRWWYYLHVVVQFAGFMFGLAGVVAGVALCSRLHANVPAHRGLGILVFVLSILQVIAFFVRPEKDSKIRRYWNWYHHWVGRLALFLAAVNIVLGIHVGGAGPSWKVGYGVVLASILIATTVLEVMSWARWAKKSVVPPAF</sequence>
<keyword evidence="3 10" id="KW-0812">Transmembrane</keyword>
<dbReference type="InterPro" id="IPR006593">
    <property type="entry name" value="Cyt_b561/ferric_Rdtase_TM"/>
</dbReference>
<evidence type="ECO:0000256" key="9">
    <source>
        <dbReference type="PIRSR" id="PIRSR037471-1"/>
    </source>
</evidence>
<reference evidence="14" key="2">
    <citation type="submission" date="2023-04" db="EMBL/GenBank/DDBJ databases">
        <authorList>
            <person name="Bruccoleri R.E."/>
            <person name="Oakeley E.J."/>
            <person name="Faust A.-M."/>
            <person name="Dessus-Babus S."/>
            <person name="Altorfer M."/>
            <person name="Burckhardt D."/>
            <person name="Oertli M."/>
            <person name="Naumann U."/>
            <person name="Petersen F."/>
            <person name="Wong J."/>
        </authorList>
    </citation>
    <scope>NUCLEOTIDE SEQUENCE</scope>
    <source>
        <strain evidence="14">GSM-AAB239-AS_SAM_17_03QT</strain>
        <tissue evidence="14">Leaf</tissue>
    </source>
</reference>
<comment type="caution">
    <text evidence="14">The sequence shown here is derived from an EMBL/GenBank/DDBJ whole genome shotgun (WGS) entry which is preliminary data.</text>
</comment>
<evidence type="ECO:0000256" key="10">
    <source>
        <dbReference type="SAM" id="Phobius"/>
    </source>
</evidence>
<comment type="cofactor">
    <cofactor evidence="8">
        <name>heme b</name>
        <dbReference type="ChEBI" id="CHEBI:60344"/>
    </cofactor>
    <text evidence="8">Binds 2 heme b groups non-covalently.</text>
</comment>
<dbReference type="PROSITE" id="PS50836">
    <property type="entry name" value="DOMON"/>
    <property type="match status" value="1"/>
</dbReference>
<evidence type="ECO:0000256" key="5">
    <source>
        <dbReference type="ARBA" id="ARBA00022982"/>
    </source>
</evidence>
<dbReference type="AlphaFoldDB" id="A0AAX6F5D7"/>
<feature type="transmembrane region" description="Helical" evidence="10">
    <location>
        <begin position="281"/>
        <end position="301"/>
    </location>
</feature>
<protein>
    <recommendedName>
        <fullName evidence="8">Cytochrome b561 and DOMON domain-containing protein</fullName>
    </recommendedName>
</protein>
<evidence type="ECO:0000313" key="14">
    <source>
        <dbReference type="EMBL" id="KAJ6811261.1"/>
    </source>
</evidence>
<keyword evidence="15" id="KW-1185">Reference proteome</keyword>
<dbReference type="Pfam" id="PF03188">
    <property type="entry name" value="Cytochrom_B561"/>
    <property type="match status" value="1"/>
</dbReference>
<evidence type="ECO:0000256" key="7">
    <source>
        <dbReference type="ARBA" id="ARBA00023136"/>
    </source>
</evidence>
<evidence type="ECO:0000259" key="13">
    <source>
        <dbReference type="PROSITE" id="PS50939"/>
    </source>
</evidence>
<evidence type="ECO:0000256" key="11">
    <source>
        <dbReference type="SAM" id="SignalP"/>
    </source>
</evidence>
<keyword evidence="9" id="KW-0408">Iron</keyword>
<feature type="domain" description="Cytochrome b561" evidence="13">
    <location>
        <begin position="176"/>
        <end position="371"/>
    </location>
</feature>
<dbReference type="InterPro" id="IPR017214">
    <property type="entry name" value="UCP037471"/>
</dbReference>
<feature type="transmembrane region" description="Helical" evidence="10">
    <location>
        <begin position="346"/>
        <end position="365"/>
    </location>
</feature>
<dbReference type="GO" id="GO:0046872">
    <property type="term" value="F:metal ion binding"/>
    <property type="evidence" value="ECO:0007669"/>
    <property type="project" value="UniProtKB-KW"/>
</dbReference>
<keyword evidence="7 8" id="KW-0472">Membrane</keyword>
<feature type="binding site" description="axial binding residue" evidence="9">
    <location>
        <position position="280"/>
    </location>
    <ligand>
        <name>heme b</name>
        <dbReference type="ChEBI" id="CHEBI:60344"/>
        <label>1</label>
    </ligand>
    <ligandPart>
        <name>Fe</name>
        <dbReference type="ChEBI" id="CHEBI:18248"/>
    </ligandPart>
</feature>
<evidence type="ECO:0000256" key="2">
    <source>
        <dbReference type="ARBA" id="ARBA00022448"/>
    </source>
</evidence>
<organism evidence="14 15">
    <name type="scientific">Iris pallida</name>
    <name type="common">Sweet iris</name>
    <dbReference type="NCBI Taxonomy" id="29817"/>
    <lineage>
        <taxon>Eukaryota</taxon>
        <taxon>Viridiplantae</taxon>
        <taxon>Streptophyta</taxon>
        <taxon>Embryophyta</taxon>
        <taxon>Tracheophyta</taxon>
        <taxon>Spermatophyta</taxon>
        <taxon>Magnoliopsida</taxon>
        <taxon>Liliopsida</taxon>
        <taxon>Asparagales</taxon>
        <taxon>Iridaceae</taxon>
        <taxon>Iridoideae</taxon>
        <taxon>Irideae</taxon>
        <taxon>Iris</taxon>
    </lineage>
</organism>